<dbReference type="EMBL" id="SHBO01000008">
    <property type="protein sequence ID" value="RZO07843.1"/>
    <property type="molecule type" value="Genomic_DNA"/>
</dbReference>
<proteinExistence type="inferred from homology"/>
<keyword evidence="4" id="KW-0690">Ribosome biogenesis</keyword>
<evidence type="ECO:0000313" key="7">
    <source>
        <dbReference type="Proteomes" id="UP000318148"/>
    </source>
</evidence>
<organism evidence="6 7">
    <name type="scientific">SAR92 clade bacterium</name>
    <dbReference type="NCBI Taxonomy" id="2315479"/>
    <lineage>
        <taxon>Bacteria</taxon>
        <taxon>Pseudomonadati</taxon>
        <taxon>Pseudomonadota</taxon>
        <taxon>Gammaproteobacteria</taxon>
        <taxon>Cellvibrionales</taxon>
        <taxon>Porticoccaceae</taxon>
        <taxon>SAR92 clade</taxon>
    </lineage>
</organism>
<evidence type="ECO:0000256" key="2">
    <source>
        <dbReference type="ARBA" id="ARBA00010740"/>
    </source>
</evidence>
<name>A0A520LNB1_9GAMM</name>
<comment type="caution">
    <text evidence="6">The sequence shown here is derived from an EMBL/GenBank/DDBJ whole genome shotgun (WGS) entry which is preliminary data.</text>
</comment>
<evidence type="ECO:0000313" key="6">
    <source>
        <dbReference type="EMBL" id="RZO07843.1"/>
    </source>
</evidence>
<comment type="function">
    <text evidence="1">Plays a role in synthesis, processing and/or stability of 23S rRNA.</text>
</comment>
<evidence type="ECO:0000256" key="4">
    <source>
        <dbReference type="ARBA" id="ARBA00022517"/>
    </source>
</evidence>
<dbReference type="Proteomes" id="UP000318148">
    <property type="component" value="Unassembled WGS sequence"/>
</dbReference>
<dbReference type="PANTHER" id="PTHR38099:SF1">
    <property type="entry name" value="LARGE RIBOSOMAL RNA SUBUNIT ACCUMULATION PROTEIN YCED"/>
    <property type="match status" value="1"/>
</dbReference>
<dbReference type="InterPro" id="IPR003772">
    <property type="entry name" value="YceD"/>
</dbReference>
<sequence length="169" mass="19264">MTLPAIISPKKFTKDGNKLKGFFEPSQFNRINSLDHKLIGKVELDICFYQESGNTISVEGSSVCLMRFVCQRCLNYFDQEVHLDINAVLVEDDLASEDERHDNEEWILEAGELNILKALEDELLLMMPISPLHGLDECEHDTMSEILEAGNSNNSPFQVLKKFKTNENK</sequence>
<dbReference type="GO" id="GO:0042254">
    <property type="term" value="P:ribosome biogenesis"/>
    <property type="evidence" value="ECO:0007669"/>
    <property type="project" value="UniProtKB-KW"/>
</dbReference>
<protein>
    <recommendedName>
        <fullName evidence="3">Large ribosomal RNA subunit accumulation protein YceD</fullName>
    </recommendedName>
    <alternativeName>
        <fullName evidence="5">23S rRNA accumulation protein YceD</fullName>
    </alternativeName>
</protein>
<reference evidence="6 7" key="1">
    <citation type="submission" date="2019-02" db="EMBL/GenBank/DDBJ databases">
        <title>Prokaryotic population dynamics and viral predation in marine succession experiment using metagenomics: the confinement effect.</title>
        <authorList>
            <person name="Haro-Moreno J.M."/>
            <person name="Rodriguez-Valera F."/>
            <person name="Lopez-Perez M."/>
        </authorList>
    </citation>
    <scope>NUCLEOTIDE SEQUENCE [LARGE SCALE GENOMIC DNA]</scope>
    <source>
        <strain evidence="6">MED-G169</strain>
    </source>
</reference>
<dbReference type="InterPro" id="IPR039255">
    <property type="entry name" value="YceD_bac"/>
</dbReference>
<evidence type="ECO:0000256" key="5">
    <source>
        <dbReference type="ARBA" id="ARBA00031841"/>
    </source>
</evidence>
<comment type="similarity">
    <text evidence="2">Belongs to the DUF177 domain family.</text>
</comment>
<dbReference type="GO" id="GO:0005829">
    <property type="term" value="C:cytosol"/>
    <property type="evidence" value="ECO:0007669"/>
    <property type="project" value="TreeGrafter"/>
</dbReference>
<dbReference type="AlphaFoldDB" id="A0A520LNB1"/>
<gene>
    <name evidence="6" type="ORF">EVB02_01260</name>
</gene>
<evidence type="ECO:0000256" key="1">
    <source>
        <dbReference type="ARBA" id="ARBA00002868"/>
    </source>
</evidence>
<dbReference type="PANTHER" id="PTHR38099">
    <property type="entry name" value="LARGE RIBOSOMAL RNA SUBUNIT ACCUMULATION PROTEIN YCED"/>
    <property type="match status" value="1"/>
</dbReference>
<evidence type="ECO:0000256" key="3">
    <source>
        <dbReference type="ARBA" id="ARBA00015716"/>
    </source>
</evidence>
<dbReference type="Pfam" id="PF02620">
    <property type="entry name" value="YceD"/>
    <property type="match status" value="1"/>
</dbReference>
<accession>A0A520LNB1</accession>